<dbReference type="EMBL" id="JAHUZN010000005">
    <property type="protein sequence ID" value="KAG8494126.1"/>
    <property type="molecule type" value="Genomic_DNA"/>
</dbReference>
<evidence type="ECO:0000313" key="2">
    <source>
        <dbReference type="EMBL" id="KAG8494126.1"/>
    </source>
</evidence>
<dbReference type="Pfam" id="PF10536">
    <property type="entry name" value="PMD"/>
    <property type="match status" value="1"/>
</dbReference>
<protein>
    <recommendedName>
        <fullName evidence="1">Aminotransferase-like plant mobile domain-containing protein</fullName>
    </recommendedName>
</protein>
<name>A0A8J5YPM3_9ROSI</name>
<evidence type="ECO:0000313" key="3">
    <source>
        <dbReference type="Proteomes" id="UP000701853"/>
    </source>
</evidence>
<dbReference type="Proteomes" id="UP000701853">
    <property type="component" value="Chromosome 5"/>
</dbReference>
<dbReference type="PANTHER" id="PTHR46033:SF8">
    <property type="entry name" value="PROTEIN MAINTENANCE OF MERISTEMS-LIKE"/>
    <property type="match status" value="1"/>
</dbReference>
<evidence type="ECO:0000259" key="1">
    <source>
        <dbReference type="Pfam" id="PF10536"/>
    </source>
</evidence>
<dbReference type="GO" id="GO:0010073">
    <property type="term" value="P:meristem maintenance"/>
    <property type="evidence" value="ECO:0007669"/>
    <property type="project" value="InterPro"/>
</dbReference>
<dbReference type="InterPro" id="IPR019557">
    <property type="entry name" value="AminoTfrase-like_pln_mobile"/>
</dbReference>
<dbReference type="AlphaFoldDB" id="A0A8J5YPM3"/>
<dbReference type="OrthoDB" id="1937804at2759"/>
<accession>A0A8J5YPM3</accession>
<sequence>MGCLFHSCLSDFNGKKLQMGDLISMGPYCLLRGRVNSVGFLPNERLIPYLELAGFGSATLIWTFDLRYDLISALVERWRPETHTFHLSCGECTITLEDVTLQLENVVTGVSSISRPATLYYELLGRSPSEGKFTSLRFSWLKANFEHLPSTANEWELGVRSVSRAVSRTLLDDRSFCNGHRRMPHTTAVMSTLLDDSLVIIHLDVVFCSRNYDNYSFICQRPLKSMVHERTRNQFSYSGVVSWRSSTLAVQLHTVYPDSASTIGEYTWDEQEGDMDRALDLQTSLEYIQWYCEIGKPFLFGGRSMVVPPHTTRVGQPFSDPHHAPEPEYCNAPLPETVAGVEQKGTIRELSASLSHCHSKLWTFTLLRITHRSHSLAMVLHGSHIIPKPYPRHGLIRNHIITSHRCHSPAMVLYGNTYHIAPMP</sequence>
<proteinExistence type="predicted"/>
<gene>
    <name evidence="2" type="ORF">CXB51_011830</name>
</gene>
<comment type="caution">
    <text evidence="2">The sequence shown here is derived from an EMBL/GenBank/DDBJ whole genome shotgun (WGS) entry which is preliminary data.</text>
</comment>
<keyword evidence="3" id="KW-1185">Reference proteome</keyword>
<reference evidence="2 3" key="1">
    <citation type="journal article" date="2021" name="bioRxiv">
        <title>The Gossypium anomalum genome as a resource for cotton improvement and evolutionary analysis of hybrid incompatibility.</title>
        <authorList>
            <person name="Grover C.E."/>
            <person name="Yuan D."/>
            <person name="Arick M.A."/>
            <person name="Miller E.R."/>
            <person name="Hu G."/>
            <person name="Peterson D.G."/>
            <person name="Wendel J.F."/>
            <person name="Udall J.A."/>
        </authorList>
    </citation>
    <scope>NUCLEOTIDE SEQUENCE [LARGE SCALE GENOMIC DNA]</scope>
    <source>
        <strain evidence="2">JFW-Udall</strain>
        <tissue evidence="2">Leaf</tissue>
    </source>
</reference>
<dbReference type="PANTHER" id="PTHR46033">
    <property type="entry name" value="PROTEIN MAIN-LIKE 2"/>
    <property type="match status" value="1"/>
</dbReference>
<feature type="domain" description="Aminotransferase-like plant mobile" evidence="1">
    <location>
        <begin position="54"/>
        <end position="146"/>
    </location>
</feature>
<dbReference type="InterPro" id="IPR044824">
    <property type="entry name" value="MAIN-like"/>
</dbReference>
<organism evidence="2 3">
    <name type="scientific">Gossypium anomalum</name>
    <dbReference type="NCBI Taxonomy" id="47600"/>
    <lineage>
        <taxon>Eukaryota</taxon>
        <taxon>Viridiplantae</taxon>
        <taxon>Streptophyta</taxon>
        <taxon>Embryophyta</taxon>
        <taxon>Tracheophyta</taxon>
        <taxon>Spermatophyta</taxon>
        <taxon>Magnoliopsida</taxon>
        <taxon>eudicotyledons</taxon>
        <taxon>Gunneridae</taxon>
        <taxon>Pentapetalae</taxon>
        <taxon>rosids</taxon>
        <taxon>malvids</taxon>
        <taxon>Malvales</taxon>
        <taxon>Malvaceae</taxon>
        <taxon>Malvoideae</taxon>
        <taxon>Gossypium</taxon>
    </lineage>
</organism>